<sequence>MRYGNYNLKVGDRDSTLTFGGSVRAAADGDLVPMEGEIGFVEQLQTDLAELGFKLVGTPDGIFGRNTLFALREFQIYCQMPHIAQQRTSSIRYSDSLTQVENPHRYGGPISGVANADTRLQLANWIDHSFRCPLVIECWSMDGDDRKKLYAGSGNIYAQASQNLWGHGEIPESTPRMFARDFSGYYKVPAAHTADELSALGDHWTLNATSGPRSVAPRHTWTESEILPSTLIGTPFASMSAKQRSTFKVVRAVSEVECVGFFDSLNAYDTAILSLGPCHWTFGITSADGSVAEGELCAFMSYVRHADPQAFESVFGFFGASIDEDWTNANGVANGDALWQPSLRKYTGWLSQQNDAGEFVRVNPAIDDANYFKHWHWFYRLSMAGRTNAGFRKCMYDFARVRIRDILTAKFGATAGLPAGTTLGDVYTSERAAALLLRWHVRYPARVIIRGNVTNVFNGSDIGVVETAFKNAGLSGEPTTWTDVDEEALVDGLVQEVERLGNIGFRDTIDYVNRWPDSWGSNYRHYQLPESIGRLSTERGSFQFDEQGLPIAP</sequence>
<dbReference type="Proteomes" id="UP000319817">
    <property type="component" value="Chromosome"/>
</dbReference>
<dbReference type="InterPro" id="IPR036366">
    <property type="entry name" value="PGBDSf"/>
</dbReference>
<dbReference type="SUPFAM" id="SSF47090">
    <property type="entry name" value="PGBD-like"/>
    <property type="match status" value="1"/>
</dbReference>
<evidence type="ECO:0000259" key="1">
    <source>
        <dbReference type="Pfam" id="PF01471"/>
    </source>
</evidence>
<dbReference type="Gene3D" id="1.10.101.10">
    <property type="entry name" value="PGBD-like superfamily/PGBD"/>
    <property type="match status" value="1"/>
</dbReference>
<dbReference type="Pfam" id="PF01471">
    <property type="entry name" value="PG_binding_1"/>
    <property type="match status" value="1"/>
</dbReference>
<dbReference type="EMBL" id="CP036526">
    <property type="protein sequence ID" value="QDT08101.1"/>
    <property type="molecule type" value="Genomic_DNA"/>
</dbReference>
<organism evidence="2 3">
    <name type="scientific">Stieleria marina</name>
    <dbReference type="NCBI Taxonomy" id="1930275"/>
    <lineage>
        <taxon>Bacteria</taxon>
        <taxon>Pseudomonadati</taxon>
        <taxon>Planctomycetota</taxon>
        <taxon>Planctomycetia</taxon>
        <taxon>Pirellulales</taxon>
        <taxon>Pirellulaceae</taxon>
        <taxon>Stieleria</taxon>
    </lineage>
</organism>
<protein>
    <recommendedName>
        <fullName evidence="1">Peptidoglycan binding-like domain-containing protein</fullName>
    </recommendedName>
</protein>
<feature type="domain" description="Peptidoglycan binding-like" evidence="1">
    <location>
        <begin position="41"/>
        <end position="75"/>
    </location>
</feature>
<gene>
    <name evidence="2" type="ORF">K239x_00300</name>
</gene>
<evidence type="ECO:0000313" key="2">
    <source>
        <dbReference type="EMBL" id="QDT08101.1"/>
    </source>
</evidence>
<name>A0A517NLU9_9BACT</name>
<accession>A0A517NLU9</accession>
<dbReference type="AlphaFoldDB" id="A0A517NLU9"/>
<reference evidence="2 3" key="1">
    <citation type="submission" date="2019-02" db="EMBL/GenBank/DDBJ databases">
        <title>Deep-cultivation of Planctomycetes and their phenomic and genomic characterization uncovers novel biology.</title>
        <authorList>
            <person name="Wiegand S."/>
            <person name="Jogler M."/>
            <person name="Boedeker C."/>
            <person name="Pinto D."/>
            <person name="Vollmers J."/>
            <person name="Rivas-Marin E."/>
            <person name="Kohn T."/>
            <person name="Peeters S.H."/>
            <person name="Heuer A."/>
            <person name="Rast P."/>
            <person name="Oberbeckmann S."/>
            <person name="Bunk B."/>
            <person name="Jeske O."/>
            <person name="Meyerdierks A."/>
            <person name="Storesund J.E."/>
            <person name="Kallscheuer N."/>
            <person name="Luecker S."/>
            <person name="Lage O.M."/>
            <person name="Pohl T."/>
            <person name="Merkel B.J."/>
            <person name="Hornburger P."/>
            <person name="Mueller R.-W."/>
            <person name="Bruemmer F."/>
            <person name="Labrenz M."/>
            <person name="Spormann A.M."/>
            <person name="Op den Camp H."/>
            <person name="Overmann J."/>
            <person name="Amann R."/>
            <person name="Jetten M.S.M."/>
            <person name="Mascher T."/>
            <person name="Medema M.H."/>
            <person name="Devos D.P."/>
            <person name="Kaster A.-K."/>
            <person name="Ovreas L."/>
            <person name="Rohde M."/>
            <person name="Galperin M.Y."/>
            <person name="Jogler C."/>
        </authorList>
    </citation>
    <scope>NUCLEOTIDE SEQUENCE [LARGE SCALE GENOMIC DNA]</scope>
    <source>
        <strain evidence="2 3">K23_9</strain>
    </source>
</reference>
<dbReference type="RefSeq" id="WP_145415700.1">
    <property type="nucleotide sequence ID" value="NZ_CP036526.1"/>
</dbReference>
<dbReference type="InterPro" id="IPR002477">
    <property type="entry name" value="Peptidoglycan-bd-like"/>
</dbReference>
<proteinExistence type="predicted"/>
<dbReference type="InterPro" id="IPR036365">
    <property type="entry name" value="PGBD-like_sf"/>
</dbReference>
<keyword evidence="3" id="KW-1185">Reference proteome</keyword>
<evidence type="ECO:0000313" key="3">
    <source>
        <dbReference type="Proteomes" id="UP000319817"/>
    </source>
</evidence>
<dbReference type="OrthoDB" id="9813532at2"/>